<dbReference type="PANTHER" id="PTHR44591:SF3">
    <property type="entry name" value="RESPONSE REGULATORY DOMAIN-CONTAINING PROTEIN"/>
    <property type="match status" value="1"/>
</dbReference>
<dbReference type="PROSITE" id="PS50110">
    <property type="entry name" value="RESPONSE_REGULATORY"/>
    <property type="match status" value="1"/>
</dbReference>
<dbReference type="PANTHER" id="PTHR44591">
    <property type="entry name" value="STRESS RESPONSE REGULATOR PROTEIN 1"/>
    <property type="match status" value="1"/>
</dbReference>
<dbReference type="SUPFAM" id="SSF52172">
    <property type="entry name" value="CheY-like"/>
    <property type="match status" value="1"/>
</dbReference>
<name>A0A2A6FJJ3_9HYPH</name>
<sequence length="141" mass="15352">MKRCMFIDGSSVIRKVAKRILGGPDMLVIEAASGFDAIEMCAADMPDIIIVDGALPDMQAVDVIRRVRAMASPIQPQILISLVEVEVAAIMKAKRAGAQGYLLKPFNRPQLLECFRNLKVASDARSRIAVQKQNPAEAGFL</sequence>
<organism evidence="6 7">
    <name type="scientific">Mesorhizobium sanjuanii</name>
    <dbReference type="NCBI Taxonomy" id="2037900"/>
    <lineage>
        <taxon>Bacteria</taxon>
        <taxon>Pseudomonadati</taxon>
        <taxon>Pseudomonadota</taxon>
        <taxon>Alphaproteobacteria</taxon>
        <taxon>Hyphomicrobiales</taxon>
        <taxon>Phyllobacteriaceae</taxon>
        <taxon>Mesorhizobium</taxon>
    </lineage>
</organism>
<comment type="caution">
    <text evidence="6">The sequence shown here is derived from an EMBL/GenBank/DDBJ whole genome shotgun (WGS) entry which is preliminary data.</text>
</comment>
<evidence type="ECO:0000256" key="3">
    <source>
        <dbReference type="ARBA" id="ARBA00023163"/>
    </source>
</evidence>
<dbReference type="InterPro" id="IPR011006">
    <property type="entry name" value="CheY-like_superfamily"/>
</dbReference>
<reference evidence="6 7" key="1">
    <citation type="submission" date="2017-09" db="EMBL/GenBank/DDBJ databases">
        <title>Mesorhizobum sanjuanii sp. nov. isolated from nodules of Lotus tenuis in saline-alkaline lowlands of Flooding Pampa.</title>
        <authorList>
            <person name="Sannazzaro A.I."/>
            <person name="Torres Tejerizo G.A."/>
            <person name="Fontana F."/>
            <person name="Cumpa Velazquez L.M."/>
            <person name="Hansen L."/>
            <person name="Pistorio M."/>
            <person name="Estrella M.J."/>
        </authorList>
    </citation>
    <scope>NUCLEOTIDE SEQUENCE [LARGE SCALE GENOMIC DNA]</scope>
    <source>
        <strain evidence="6 7">BSA136</strain>
    </source>
</reference>
<dbReference type="Pfam" id="PF00072">
    <property type="entry name" value="Response_reg"/>
    <property type="match status" value="1"/>
</dbReference>
<dbReference type="InterPro" id="IPR001789">
    <property type="entry name" value="Sig_transdc_resp-reg_receiver"/>
</dbReference>
<feature type="domain" description="Response regulatory" evidence="5">
    <location>
        <begin position="3"/>
        <end position="119"/>
    </location>
</feature>
<dbReference type="RefSeq" id="WP_097572409.1">
    <property type="nucleotide sequence ID" value="NZ_NWQG01000025.1"/>
</dbReference>
<protein>
    <recommendedName>
        <fullName evidence="5">Response regulatory domain-containing protein</fullName>
    </recommendedName>
</protein>
<gene>
    <name evidence="6" type="ORF">CN311_05745</name>
</gene>
<proteinExistence type="predicted"/>
<dbReference type="EMBL" id="NWQG01000025">
    <property type="protein sequence ID" value="PDQ22109.1"/>
    <property type="molecule type" value="Genomic_DNA"/>
</dbReference>
<accession>A0A2A6FJJ3</accession>
<keyword evidence="3" id="KW-0804">Transcription</keyword>
<feature type="modified residue" description="4-aspartylphosphate" evidence="4">
    <location>
        <position position="52"/>
    </location>
</feature>
<dbReference type="GO" id="GO:0000160">
    <property type="term" value="P:phosphorelay signal transduction system"/>
    <property type="evidence" value="ECO:0007669"/>
    <property type="project" value="InterPro"/>
</dbReference>
<dbReference type="InterPro" id="IPR050595">
    <property type="entry name" value="Bact_response_regulator"/>
</dbReference>
<dbReference type="Gene3D" id="3.40.50.2300">
    <property type="match status" value="1"/>
</dbReference>
<keyword evidence="1 4" id="KW-0597">Phosphoprotein</keyword>
<evidence type="ECO:0000313" key="7">
    <source>
        <dbReference type="Proteomes" id="UP000219182"/>
    </source>
</evidence>
<evidence type="ECO:0000256" key="4">
    <source>
        <dbReference type="PROSITE-ProRule" id="PRU00169"/>
    </source>
</evidence>
<dbReference type="AlphaFoldDB" id="A0A2A6FJJ3"/>
<evidence type="ECO:0000256" key="1">
    <source>
        <dbReference type="ARBA" id="ARBA00022553"/>
    </source>
</evidence>
<evidence type="ECO:0000256" key="2">
    <source>
        <dbReference type="ARBA" id="ARBA00023015"/>
    </source>
</evidence>
<evidence type="ECO:0000313" key="6">
    <source>
        <dbReference type="EMBL" id="PDQ22109.1"/>
    </source>
</evidence>
<dbReference type="SMART" id="SM00448">
    <property type="entry name" value="REC"/>
    <property type="match status" value="1"/>
</dbReference>
<keyword evidence="2" id="KW-0805">Transcription regulation</keyword>
<keyword evidence="7" id="KW-1185">Reference proteome</keyword>
<dbReference type="Proteomes" id="UP000219182">
    <property type="component" value="Unassembled WGS sequence"/>
</dbReference>
<evidence type="ECO:0000259" key="5">
    <source>
        <dbReference type="PROSITE" id="PS50110"/>
    </source>
</evidence>